<name>A0A2H0BV69_9BACT</name>
<dbReference type="UniPathway" id="UPA00219"/>
<comment type="caution">
    <text evidence="18">The sequence shown here is derived from an EMBL/GenBank/DDBJ whole genome shotgun (WGS) entry which is preliminary data.</text>
</comment>
<comment type="catalytic activity">
    <reaction evidence="15 16">
        <text>UDP-N-acetyl-alpha-D-muramate + NADP(+) = UDP-N-acetyl-3-O-(1-carboxyvinyl)-alpha-D-glucosamine + NADPH + H(+)</text>
        <dbReference type="Rhea" id="RHEA:12248"/>
        <dbReference type="ChEBI" id="CHEBI:15378"/>
        <dbReference type="ChEBI" id="CHEBI:57783"/>
        <dbReference type="ChEBI" id="CHEBI:58349"/>
        <dbReference type="ChEBI" id="CHEBI:68483"/>
        <dbReference type="ChEBI" id="CHEBI:70757"/>
        <dbReference type="EC" id="1.3.1.98"/>
    </reaction>
</comment>
<gene>
    <name evidence="16 18" type="primary">murB</name>
    <name evidence="18" type="ORF">COW99_04010</name>
</gene>
<dbReference type="GO" id="GO:0071949">
    <property type="term" value="F:FAD binding"/>
    <property type="evidence" value="ECO:0007669"/>
    <property type="project" value="InterPro"/>
</dbReference>
<dbReference type="GO" id="GO:0051301">
    <property type="term" value="P:cell division"/>
    <property type="evidence" value="ECO:0007669"/>
    <property type="project" value="UniProtKB-KW"/>
</dbReference>
<dbReference type="EC" id="1.3.1.98" evidence="16"/>
<dbReference type="NCBIfam" id="TIGR00179">
    <property type="entry name" value="murB"/>
    <property type="match status" value="1"/>
</dbReference>
<dbReference type="GO" id="GO:0005829">
    <property type="term" value="C:cytosol"/>
    <property type="evidence" value="ECO:0007669"/>
    <property type="project" value="TreeGrafter"/>
</dbReference>
<evidence type="ECO:0000256" key="12">
    <source>
        <dbReference type="ARBA" id="ARBA00023002"/>
    </source>
</evidence>
<keyword evidence="5 16" id="KW-0963">Cytoplasm</keyword>
<proteinExistence type="inferred from homology"/>
<dbReference type="InterPro" id="IPR003170">
    <property type="entry name" value="MurB"/>
</dbReference>
<evidence type="ECO:0000256" key="14">
    <source>
        <dbReference type="ARBA" id="ARBA00023316"/>
    </source>
</evidence>
<dbReference type="Gene3D" id="3.30.43.10">
    <property type="entry name" value="Uridine Diphospho-n-acetylenolpyruvylglucosamine Reductase, domain 2"/>
    <property type="match status" value="1"/>
</dbReference>
<dbReference type="GO" id="GO:0008360">
    <property type="term" value="P:regulation of cell shape"/>
    <property type="evidence" value="ECO:0007669"/>
    <property type="project" value="UniProtKB-KW"/>
</dbReference>
<evidence type="ECO:0000256" key="8">
    <source>
        <dbReference type="ARBA" id="ARBA00022827"/>
    </source>
</evidence>
<evidence type="ECO:0000256" key="9">
    <source>
        <dbReference type="ARBA" id="ARBA00022857"/>
    </source>
</evidence>
<dbReference type="Gene3D" id="3.30.465.10">
    <property type="match status" value="1"/>
</dbReference>
<dbReference type="EMBL" id="PCTA01000026">
    <property type="protein sequence ID" value="PIP61439.1"/>
    <property type="molecule type" value="Genomic_DNA"/>
</dbReference>
<evidence type="ECO:0000256" key="2">
    <source>
        <dbReference type="ARBA" id="ARBA00003921"/>
    </source>
</evidence>
<dbReference type="Pfam" id="PF02873">
    <property type="entry name" value="MurB_C"/>
    <property type="match status" value="1"/>
</dbReference>
<dbReference type="Proteomes" id="UP000231246">
    <property type="component" value="Unassembled WGS sequence"/>
</dbReference>
<keyword evidence="6 16" id="KW-0132">Cell division</keyword>
<protein>
    <recommendedName>
        <fullName evidence="16">UDP-N-acetylenolpyruvoylglucosamine reductase</fullName>
        <ecNumber evidence="16">1.3.1.98</ecNumber>
    </recommendedName>
    <alternativeName>
        <fullName evidence="16">UDP-N-acetylmuramate dehydrogenase</fullName>
    </alternativeName>
</protein>
<keyword evidence="7 16" id="KW-0285">Flavoprotein</keyword>
<dbReference type="Pfam" id="PF01565">
    <property type="entry name" value="FAD_binding_4"/>
    <property type="match status" value="1"/>
</dbReference>
<dbReference type="InterPro" id="IPR036635">
    <property type="entry name" value="MurB_C_sf"/>
</dbReference>
<evidence type="ECO:0000313" key="18">
    <source>
        <dbReference type="EMBL" id="PIP61439.1"/>
    </source>
</evidence>
<dbReference type="PANTHER" id="PTHR21071">
    <property type="entry name" value="UDP-N-ACETYLENOLPYRUVOYLGLUCOSAMINE REDUCTASE"/>
    <property type="match status" value="1"/>
</dbReference>
<keyword evidence="8 16" id="KW-0274">FAD</keyword>
<evidence type="ECO:0000256" key="16">
    <source>
        <dbReference type="HAMAP-Rule" id="MF_00037"/>
    </source>
</evidence>
<dbReference type="GO" id="GO:0008762">
    <property type="term" value="F:UDP-N-acetylmuramate dehydrogenase activity"/>
    <property type="evidence" value="ECO:0007669"/>
    <property type="project" value="UniProtKB-UniRule"/>
</dbReference>
<dbReference type="InterPro" id="IPR011601">
    <property type="entry name" value="MurB_C"/>
</dbReference>
<evidence type="ECO:0000256" key="13">
    <source>
        <dbReference type="ARBA" id="ARBA00023306"/>
    </source>
</evidence>
<dbReference type="HAMAP" id="MF_00037">
    <property type="entry name" value="MurB"/>
    <property type="match status" value="1"/>
</dbReference>
<evidence type="ECO:0000256" key="10">
    <source>
        <dbReference type="ARBA" id="ARBA00022960"/>
    </source>
</evidence>
<feature type="active site" evidence="16">
    <location>
        <position position="305"/>
    </location>
</feature>
<dbReference type="InterPro" id="IPR016166">
    <property type="entry name" value="FAD-bd_PCMH"/>
</dbReference>
<comment type="pathway">
    <text evidence="4 16">Cell wall biogenesis; peptidoglycan biosynthesis.</text>
</comment>
<comment type="cofactor">
    <cofactor evidence="1 16">
        <name>FAD</name>
        <dbReference type="ChEBI" id="CHEBI:57692"/>
    </cofactor>
</comment>
<dbReference type="SUPFAM" id="SSF56194">
    <property type="entry name" value="Uridine diphospho-N-Acetylenolpyruvylglucosamine reductase, MurB, C-terminal domain"/>
    <property type="match status" value="1"/>
</dbReference>
<dbReference type="GO" id="GO:0009252">
    <property type="term" value="P:peptidoglycan biosynthetic process"/>
    <property type="evidence" value="ECO:0007669"/>
    <property type="project" value="UniProtKB-UniRule"/>
</dbReference>
<keyword evidence="11 16" id="KW-0573">Peptidoglycan synthesis</keyword>
<dbReference type="PANTHER" id="PTHR21071:SF4">
    <property type="entry name" value="UDP-N-ACETYLENOLPYRUVOYLGLUCOSAMINE REDUCTASE"/>
    <property type="match status" value="1"/>
</dbReference>
<feature type="active site" evidence="16">
    <location>
        <position position="160"/>
    </location>
</feature>
<organism evidence="18 19">
    <name type="scientific">Candidatus Roizmanbacteria bacterium CG22_combo_CG10-13_8_21_14_all_38_20</name>
    <dbReference type="NCBI Taxonomy" id="1974862"/>
    <lineage>
        <taxon>Bacteria</taxon>
        <taxon>Candidatus Roizmaniibacteriota</taxon>
    </lineage>
</organism>
<dbReference type="GO" id="GO:0071555">
    <property type="term" value="P:cell wall organization"/>
    <property type="evidence" value="ECO:0007669"/>
    <property type="project" value="UniProtKB-KW"/>
</dbReference>
<dbReference type="AlphaFoldDB" id="A0A2H0BV69"/>
<keyword evidence="10 16" id="KW-0133">Cell shape</keyword>
<dbReference type="InterPro" id="IPR036318">
    <property type="entry name" value="FAD-bd_PCMH-like_sf"/>
</dbReference>
<feature type="active site" description="Proton donor" evidence="16">
    <location>
        <position position="215"/>
    </location>
</feature>
<keyword evidence="13 16" id="KW-0131">Cell cycle</keyword>
<evidence type="ECO:0000256" key="6">
    <source>
        <dbReference type="ARBA" id="ARBA00022618"/>
    </source>
</evidence>
<evidence type="ECO:0000256" key="1">
    <source>
        <dbReference type="ARBA" id="ARBA00001974"/>
    </source>
</evidence>
<keyword evidence="14 16" id="KW-0961">Cell wall biogenesis/degradation</keyword>
<dbReference type="SUPFAM" id="SSF56176">
    <property type="entry name" value="FAD-binding/transporter-associated domain-like"/>
    <property type="match status" value="1"/>
</dbReference>
<evidence type="ECO:0000256" key="3">
    <source>
        <dbReference type="ARBA" id="ARBA00004496"/>
    </source>
</evidence>
<evidence type="ECO:0000256" key="4">
    <source>
        <dbReference type="ARBA" id="ARBA00004752"/>
    </source>
</evidence>
<keyword evidence="9 16" id="KW-0521">NADP</keyword>
<sequence>MNISNNAKLQDYSNFGLGGIADKIITVSTSDELVSALTSLEQDKEPYRVFSGGTNVVFPDEGLTETLVHIKAGNIEVNKTDLGLTTDSGVLLMDVVKKTLELGWMGMENLSGIPGTIGGAIYGNAGAYGTELKDLVDEVEIYDQGARKWLSNTDCQFGYRTSVFKHYSGVVHSTILRVKLKLAGKGSISELTKKSQEIIRAREQKYLPVLKCPGSYFKNILVSELTTKQLSGIPQDKIMFGKVPAGYLLEEVDAKSKSVGDIKVADFHANLIYNAGNGTAREAKELAEILRQLVLDKFGIRLEEEVRYF</sequence>
<accession>A0A2H0BV69</accession>
<comment type="subcellular location">
    <subcellularLocation>
        <location evidence="3 16">Cytoplasm</location>
    </subcellularLocation>
</comment>
<dbReference type="PROSITE" id="PS51387">
    <property type="entry name" value="FAD_PCMH"/>
    <property type="match status" value="1"/>
</dbReference>
<dbReference type="InterPro" id="IPR006094">
    <property type="entry name" value="Oxid_FAD_bind_N"/>
</dbReference>
<keyword evidence="12 16" id="KW-0560">Oxidoreductase</keyword>
<comment type="similarity">
    <text evidence="16">Belongs to the MurB family.</text>
</comment>
<evidence type="ECO:0000256" key="15">
    <source>
        <dbReference type="ARBA" id="ARBA00048914"/>
    </source>
</evidence>
<reference evidence="18 19" key="1">
    <citation type="submission" date="2017-09" db="EMBL/GenBank/DDBJ databases">
        <title>Depth-based differentiation of microbial function through sediment-hosted aquifers and enrichment of novel symbionts in the deep terrestrial subsurface.</title>
        <authorList>
            <person name="Probst A.J."/>
            <person name="Ladd B."/>
            <person name="Jarett J.K."/>
            <person name="Geller-Mcgrath D.E."/>
            <person name="Sieber C.M."/>
            <person name="Emerson J.B."/>
            <person name="Anantharaman K."/>
            <person name="Thomas B.C."/>
            <person name="Malmstrom R."/>
            <person name="Stieglmeier M."/>
            <person name="Klingl A."/>
            <person name="Woyke T."/>
            <person name="Ryan C.M."/>
            <person name="Banfield J.F."/>
        </authorList>
    </citation>
    <scope>NUCLEOTIDE SEQUENCE [LARGE SCALE GENOMIC DNA]</scope>
    <source>
        <strain evidence="18">CG22_combo_CG10-13_8_21_14_all_38_20</strain>
    </source>
</reference>
<evidence type="ECO:0000256" key="11">
    <source>
        <dbReference type="ARBA" id="ARBA00022984"/>
    </source>
</evidence>
<feature type="domain" description="FAD-binding PCMH-type" evidence="17">
    <location>
        <begin position="17"/>
        <end position="185"/>
    </location>
</feature>
<evidence type="ECO:0000259" key="17">
    <source>
        <dbReference type="PROSITE" id="PS51387"/>
    </source>
</evidence>
<dbReference type="Gene3D" id="3.90.78.10">
    <property type="entry name" value="UDP-N-acetylenolpyruvoylglucosamine reductase, C-terminal domain"/>
    <property type="match status" value="1"/>
</dbReference>
<dbReference type="InterPro" id="IPR016167">
    <property type="entry name" value="FAD-bd_PCMH_sub1"/>
</dbReference>
<dbReference type="InterPro" id="IPR016169">
    <property type="entry name" value="FAD-bd_PCMH_sub2"/>
</dbReference>
<evidence type="ECO:0000313" key="19">
    <source>
        <dbReference type="Proteomes" id="UP000231246"/>
    </source>
</evidence>
<evidence type="ECO:0000256" key="5">
    <source>
        <dbReference type="ARBA" id="ARBA00022490"/>
    </source>
</evidence>
<evidence type="ECO:0000256" key="7">
    <source>
        <dbReference type="ARBA" id="ARBA00022630"/>
    </source>
</evidence>
<comment type="function">
    <text evidence="2 16">Cell wall formation.</text>
</comment>